<dbReference type="STRING" id="933388.S7ZU77"/>
<evidence type="ECO:0000313" key="9">
    <source>
        <dbReference type="Proteomes" id="UP000019376"/>
    </source>
</evidence>
<evidence type="ECO:0008006" key="10">
    <source>
        <dbReference type="Google" id="ProtNLM"/>
    </source>
</evidence>
<evidence type="ECO:0000256" key="3">
    <source>
        <dbReference type="ARBA" id="ARBA00023015"/>
    </source>
</evidence>
<feature type="coiled-coil region" evidence="6">
    <location>
        <begin position="7"/>
        <end position="34"/>
    </location>
</feature>
<keyword evidence="4" id="KW-0804">Transcription</keyword>
<evidence type="ECO:0000256" key="2">
    <source>
        <dbReference type="ARBA" id="ARBA00022723"/>
    </source>
</evidence>
<dbReference type="CDD" id="cd12148">
    <property type="entry name" value="fungal_TF_MHR"/>
    <property type="match status" value="1"/>
</dbReference>
<name>S7ZU77_PENO1</name>
<gene>
    <name evidence="8" type="ORF">PDE_08931</name>
</gene>
<keyword evidence="2" id="KW-0479">Metal-binding</keyword>
<keyword evidence="5" id="KW-0539">Nucleus</keyword>
<keyword evidence="9" id="KW-1185">Reference proteome</keyword>
<dbReference type="PANTHER" id="PTHR47338">
    <property type="entry name" value="ZN(II)2CYS6 TRANSCRIPTION FACTOR (EUROFUNG)-RELATED"/>
    <property type="match status" value="1"/>
</dbReference>
<comment type="subcellular location">
    <subcellularLocation>
        <location evidence="1">Nucleus</location>
    </subcellularLocation>
</comment>
<reference evidence="8 9" key="1">
    <citation type="journal article" date="2013" name="PLoS ONE">
        <title>Genomic and secretomic analyses reveal unique features of the lignocellulolytic enzyme system of Penicillium decumbens.</title>
        <authorList>
            <person name="Liu G."/>
            <person name="Zhang L."/>
            <person name="Wei X."/>
            <person name="Zou G."/>
            <person name="Qin Y."/>
            <person name="Ma L."/>
            <person name="Li J."/>
            <person name="Zheng H."/>
            <person name="Wang S."/>
            <person name="Wang C."/>
            <person name="Xun L."/>
            <person name="Zhao G.-P."/>
            <person name="Zhou Z."/>
            <person name="Qu Y."/>
        </authorList>
    </citation>
    <scope>NUCLEOTIDE SEQUENCE [LARGE SCALE GENOMIC DNA]</scope>
    <source>
        <strain evidence="9">114-2 / CGMCC 5302</strain>
    </source>
</reference>
<evidence type="ECO:0000256" key="5">
    <source>
        <dbReference type="ARBA" id="ARBA00023242"/>
    </source>
</evidence>
<dbReference type="PANTHER" id="PTHR47338:SF9">
    <property type="entry name" value="ZN(II)2CYS6 TRANSCRIPTION FACTOR (EUROFUNG)"/>
    <property type="match status" value="1"/>
</dbReference>
<evidence type="ECO:0000256" key="1">
    <source>
        <dbReference type="ARBA" id="ARBA00004123"/>
    </source>
</evidence>
<evidence type="ECO:0000256" key="6">
    <source>
        <dbReference type="SAM" id="Coils"/>
    </source>
</evidence>
<keyword evidence="6" id="KW-0175">Coiled coil</keyword>
<keyword evidence="3" id="KW-0805">Transcription regulation</keyword>
<proteinExistence type="predicted"/>
<feature type="region of interest" description="Disordered" evidence="7">
    <location>
        <begin position="35"/>
        <end position="56"/>
    </location>
</feature>
<dbReference type="eggNOG" id="ENOG502QQ29">
    <property type="taxonomic scope" value="Eukaryota"/>
</dbReference>
<accession>S7ZU77</accession>
<evidence type="ECO:0000313" key="8">
    <source>
        <dbReference type="EMBL" id="EPS33969.1"/>
    </source>
</evidence>
<dbReference type="AlphaFoldDB" id="S7ZU77"/>
<evidence type="ECO:0000256" key="4">
    <source>
        <dbReference type="ARBA" id="ARBA00023163"/>
    </source>
</evidence>
<dbReference type="GO" id="GO:0005634">
    <property type="term" value="C:nucleus"/>
    <property type="evidence" value="ECO:0007669"/>
    <property type="project" value="UniProtKB-SubCell"/>
</dbReference>
<dbReference type="GO" id="GO:0000981">
    <property type="term" value="F:DNA-binding transcription factor activity, RNA polymerase II-specific"/>
    <property type="evidence" value="ECO:0007669"/>
    <property type="project" value="InterPro"/>
</dbReference>
<dbReference type="PhylomeDB" id="S7ZU77"/>
<dbReference type="EMBL" id="KB644415">
    <property type="protein sequence ID" value="EPS33969.1"/>
    <property type="molecule type" value="Genomic_DNA"/>
</dbReference>
<evidence type="ECO:0000256" key="7">
    <source>
        <dbReference type="SAM" id="MobiDB-lite"/>
    </source>
</evidence>
<dbReference type="OrthoDB" id="2943660at2759"/>
<sequence length="626" mass="70663">MYAGTEVEEQESDLKILTDRVSELEHELRKLVSQVRHGSVSRDRSPRPTMSLGPTTIPGDVLSDDLHDAHSEFGSTLDLFQKFGNCQPLPLFPPELSANFRKSLSSELLLAVDAYALRFRGLGIENAEIRLEIEAKMQQAGQLVMQSIATSKVGTSHIQTLCLLSMLEFSAGSMIRAGFYTQTASYFIHNVQFDNLDNIVDNLDTEKDERKLCYASVVMLQNLQGTSPSCRSGSSFCQRSSAPPIEIPALQDIYRKPNCDKLDIGIISANMYTSDLWSFACQYALTHDRKDSLPPWHPLSDYTLVTYRHTEHESCMPLRFRLHASRFGDHSPSELQTNRNYWAPWLSFQIIWHAVPCLLNHPFLLSLRLRSFRRTMPQSFLRNSFEQLTLHSGWIIHFIELIQLKEFEVSDPIIGHAVAIVGTIYLQHSFVEDPTFSMKARKGFDTCLEFLKKFGKRWNHVDQMAQQLERLRNSISPEGVAPEMGNLTSVPQKWTVNPQLLWNILVYSHVSKAPTPTGDIFGPSLNRHTVAYSGPVPSTEIREPDLALIGSAGISGHRTVAPECVTYPPEQSVHQLSEAPIQPSPVHSGVQPPHIPILEPLREDDLFLQMQDYGKAFEDWLSLSIA</sequence>
<dbReference type="Proteomes" id="UP000019376">
    <property type="component" value="Unassembled WGS sequence"/>
</dbReference>
<dbReference type="InterPro" id="IPR050815">
    <property type="entry name" value="TF_fung"/>
</dbReference>
<dbReference type="GO" id="GO:0046872">
    <property type="term" value="F:metal ion binding"/>
    <property type="evidence" value="ECO:0007669"/>
    <property type="project" value="UniProtKB-KW"/>
</dbReference>
<dbReference type="HOGENOM" id="CLU_015161_3_1_1"/>
<organism evidence="8 9">
    <name type="scientific">Penicillium oxalicum (strain 114-2 / CGMCC 5302)</name>
    <name type="common">Penicillium decumbens</name>
    <dbReference type="NCBI Taxonomy" id="933388"/>
    <lineage>
        <taxon>Eukaryota</taxon>
        <taxon>Fungi</taxon>
        <taxon>Dikarya</taxon>
        <taxon>Ascomycota</taxon>
        <taxon>Pezizomycotina</taxon>
        <taxon>Eurotiomycetes</taxon>
        <taxon>Eurotiomycetidae</taxon>
        <taxon>Eurotiales</taxon>
        <taxon>Aspergillaceae</taxon>
        <taxon>Penicillium</taxon>
    </lineage>
</organism>
<protein>
    <recommendedName>
        <fullName evidence="10">Transcription factor domain-containing protein</fullName>
    </recommendedName>
</protein>